<evidence type="ECO:0000313" key="2">
    <source>
        <dbReference type="EMBL" id="MED6221105.1"/>
    </source>
</evidence>
<dbReference type="EMBL" id="JASCZI010272220">
    <property type="protein sequence ID" value="MED6221105.1"/>
    <property type="molecule type" value="Genomic_DNA"/>
</dbReference>
<evidence type="ECO:0000256" key="1">
    <source>
        <dbReference type="SAM" id="MobiDB-lite"/>
    </source>
</evidence>
<protein>
    <submittedName>
        <fullName evidence="2">Uncharacterized protein</fullName>
    </submittedName>
</protein>
<feature type="region of interest" description="Disordered" evidence="1">
    <location>
        <begin position="1"/>
        <end position="26"/>
    </location>
</feature>
<organism evidence="2 3">
    <name type="scientific">Stylosanthes scabra</name>
    <dbReference type="NCBI Taxonomy" id="79078"/>
    <lineage>
        <taxon>Eukaryota</taxon>
        <taxon>Viridiplantae</taxon>
        <taxon>Streptophyta</taxon>
        <taxon>Embryophyta</taxon>
        <taxon>Tracheophyta</taxon>
        <taxon>Spermatophyta</taxon>
        <taxon>Magnoliopsida</taxon>
        <taxon>eudicotyledons</taxon>
        <taxon>Gunneridae</taxon>
        <taxon>Pentapetalae</taxon>
        <taxon>rosids</taxon>
        <taxon>fabids</taxon>
        <taxon>Fabales</taxon>
        <taxon>Fabaceae</taxon>
        <taxon>Papilionoideae</taxon>
        <taxon>50 kb inversion clade</taxon>
        <taxon>dalbergioids sensu lato</taxon>
        <taxon>Dalbergieae</taxon>
        <taxon>Pterocarpus clade</taxon>
        <taxon>Stylosanthes</taxon>
    </lineage>
</organism>
<reference evidence="2 3" key="1">
    <citation type="journal article" date="2023" name="Plants (Basel)">
        <title>Bridging the Gap: Combining Genomics and Transcriptomics Approaches to Understand Stylosanthes scabra, an Orphan Legume from the Brazilian Caatinga.</title>
        <authorList>
            <person name="Ferreira-Neto J.R.C."/>
            <person name="da Silva M.D."/>
            <person name="Binneck E."/>
            <person name="de Melo N.F."/>
            <person name="da Silva R.H."/>
            <person name="de Melo A.L.T.M."/>
            <person name="Pandolfi V."/>
            <person name="Bustamante F.O."/>
            <person name="Brasileiro-Vidal A.C."/>
            <person name="Benko-Iseppon A.M."/>
        </authorList>
    </citation>
    <scope>NUCLEOTIDE SEQUENCE [LARGE SCALE GENOMIC DNA]</scope>
    <source>
        <tissue evidence="2">Leaves</tissue>
    </source>
</reference>
<keyword evidence="3" id="KW-1185">Reference proteome</keyword>
<evidence type="ECO:0000313" key="3">
    <source>
        <dbReference type="Proteomes" id="UP001341840"/>
    </source>
</evidence>
<feature type="compositionally biased region" description="Basic and acidic residues" evidence="1">
    <location>
        <begin position="63"/>
        <end position="77"/>
    </location>
</feature>
<feature type="region of interest" description="Disordered" evidence="1">
    <location>
        <begin position="152"/>
        <end position="172"/>
    </location>
</feature>
<proteinExistence type="predicted"/>
<accession>A0ABU6ZGN4</accession>
<feature type="region of interest" description="Disordered" evidence="1">
    <location>
        <begin position="63"/>
        <end position="85"/>
    </location>
</feature>
<name>A0ABU6ZGN4_9FABA</name>
<comment type="caution">
    <text evidence="2">The sequence shown here is derived from an EMBL/GenBank/DDBJ whole genome shotgun (WGS) entry which is preliminary data.</text>
</comment>
<sequence length="196" mass="22296">MDKLANLSVADPPKSDAGKGLGQAPVTTSLGIFSQRRDLRIVDKKWTEVQELSVEIETQEPEIFKKQNEEGNAKQDSTKTVGTQDMEVMQVVSDQNEKRKDVKILKDGTNMESNLKKGTTRKWKRYAREVTIPKEQMIETNELAQKRKNFMGNVNNEEEAEPQSKKKTTTMESITAEAAEQTTEHNENIKLELLWA</sequence>
<dbReference type="Proteomes" id="UP001341840">
    <property type="component" value="Unassembled WGS sequence"/>
</dbReference>
<gene>
    <name evidence="2" type="ORF">PIB30_051206</name>
</gene>